<dbReference type="AlphaFoldDB" id="A0A381ZK31"/>
<evidence type="ECO:0000256" key="4">
    <source>
        <dbReference type="ARBA" id="ARBA00022832"/>
    </source>
</evidence>
<evidence type="ECO:0000256" key="6">
    <source>
        <dbReference type="ARBA" id="ARBA00023002"/>
    </source>
</evidence>
<keyword evidence="6" id="KW-0560">Oxidoreductase</keyword>
<comment type="subcellular location">
    <subcellularLocation>
        <location evidence="1">Membrane</location>
        <topology evidence="1">Multi-pass membrane protein</topology>
    </subcellularLocation>
</comment>
<reference evidence="14" key="1">
    <citation type="submission" date="2018-05" db="EMBL/GenBank/DDBJ databases">
        <authorList>
            <person name="Lanie J.A."/>
            <person name="Ng W.-L."/>
            <person name="Kazmierczak K.M."/>
            <person name="Andrzejewski T.M."/>
            <person name="Davidsen T.M."/>
            <person name="Wayne K.J."/>
            <person name="Tettelin H."/>
            <person name="Glass J.I."/>
            <person name="Rusch D."/>
            <person name="Podicherti R."/>
            <person name="Tsui H.-C.T."/>
            <person name="Winkler M.E."/>
        </authorList>
    </citation>
    <scope>NUCLEOTIDE SEQUENCE</scope>
</reference>
<dbReference type="CDD" id="cd03505">
    <property type="entry name" value="Delta9-FADS-like"/>
    <property type="match status" value="1"/>
</dbReference>
<name>A0A381ZK31_9ZZZZ</name>
<dbReference type="PRINTS" id="PR00075">
    <property type="entry name" value="FACDDSATRASE"/>
</dbReference>
<evidence type="ECO:0000256" key="12">
    <source>
        <dbReference type="SAM" id="Phobius"/>
    </source>
</evidence>
<proteinExistence type="predicted"/>
<dbReference type="InterPro" id="IPR015876">
    <property type="entry name" value="Acyl-CoA_DS"/>
</dbReference>
<dbReference type="PANTHER" id="PTHR11351">
    <property type="entry name" value="ACYL-COA DESATURASE"/>
    <property type="match status" value="1"/>
</dbReference>
<keyword evidence="2" id="KW-0444">Lipid biosynthesis</keyword>
<accession>A0A381ZK31</accession>
<feature type="transmembrane region" description="Helical" evidence="12">
    <location>
        <begin position="160"/>
        <end position="181"/>
    </location>
</feature>
<keyword evidence="10" id="KW-0275">Fatty acid biosynthesis</keyword>
<keyword evidence="5 12" id="KW-1133">Transmembrane helix</keyword>
<evidence type="ECO:0000256" key="1">
    <source>
        <dbReference type="ARBA" id="ARBA00004141"/>
    </source>
</evidence>
<keyword evidence="3 12" id="KW-0812">Transmembrane</keyword>
<evidence type="ECO:0000313" key="14">
    <source>
        <dbReference type="EMBL" id="SVA89708.1"/>
    </source>
</evidence>
<evidence type="ECO:0000256" key="8">
    <source>
        <dbReference type="ARBA" id="ARBA00023098"/>
    </source>
</evidence>
<dbReference type="GO" id="GO:0016717">
    <property type="term" value="F:oxidoreductase activity, acting on paired donors, with oxidation of a pair of donors resulting in the reduction of molecular oxygen to two molecules of water"/>
    <property type="evidence" value="ECO:0007669"/>
    <property type="project" value="InterPro"/>
</dbReference>
<sequence length="395" mass="45007">MEKQRKYVRNNVHWGNLISLMGTLAITLLVLPIFIWQYGAQLNWWVHGSLFVGFYIFSGMGITFGYHRLLAHLSFKVRWPVKMAALLGGATAMQDSALNWCSDHRRHHKHVDHEEDPYNIKKGFWHAHIGWIMFKPKTDPPMDNIKDLANDPLVMWQHRWWIHLGVLIGFGVPTLVGFLVGGPAGELGSVVGAMGGFLIGGCARLVAMHHGTFFINSLCHYIGKQPYSSTNTAKDSWITAIFTFGEGYHNFHHEFQHDYRNGVKPWQFDPTKWTAWTLTKLGLARDLRRVPNEKIMLAEISQKNKMLEQKLSGHARPVCEKAQALFAEAGEKLHSASEAWECAKNEYAKAAQKKLDLTKEQLAELRIQFERAVAELREAISQWHAAHQQLAVQLA</sequence>
<gene>
    <name evidence="14" type="ORF">METZ01_LOCUS142562</name>
</gene>
<feature type="transmembrane region" description="Helical" evidence="12">
    <location>
        <begin position="44"/>
        <end position="66"/>
    </location>
</feature>
<keyword evidence="9 12" id="KW-0472">Membrane</keyword>
<dbReference type="GO" id="GO:0006633">
    <property type="term" value="P:fatty acid biosynthetic process"/>
    <property type="evidence" value="ECO:0007669"/>
    <property type="project" value="UniProtKB-KW"/>
</dbReference>
<dbReference type="Pfam" id="PF00487">
    <property type="entry name" value="FA_desaturase"/>
    <property type="match status" value="1"/>
</dbReference>
<evidence type="ECO:0000256" key="10">
    <source>
        <dbReference type="ARBA" id="ARBA00023160"/>
    </source>
</evidence>
<feature type="domain" description="Fatty acid desaturase" evidence="13">
    <location>
        <begin position="44"/>
        <end position="256"/>
    </location>
</feature>
<evidence type="ECO:0000256" key="7">
    <source>
        <dbReference type="ARBA" id="ARBA00023004"/>
    </source>
</evidence>
<evidence type="ECO:0000256" key="5">
    <source>
        <dbReference type="ARBA" id="ARBA00022989"/>
    </source>
</evidence>
<evidence type="ECO:0000256" key="9">
    <source>
        <dbReference type="ARBA" id="ARBA00023136"/>
    </source>
</evidence>
<dbReference type="EMBL" id="UINC01021667">
    <property type="protein sequence ID" value="SVA89708.1"/>
    <property type="molecule type" value="Genomic_DNA"/>
</dbReference>
<dbReference type="PANTHER" id="PTHR11351:SF31">
    <property type="entry name" value="DESATURASE 1, ISOFORM A-RELATED"/>
    <property type="match status" value="1"/>
</dbReference>
<keyword evidence="11" id="KW-0175">Coiled coil</keyword>
<evidence type="ECO:0000256" key="3">
    <source>
        <dbReference type="ARBA" id="ARBA00022692"/>
    </source>
</evidence>
<dbReference type="InterPro" id="IPR005804">
    <property type="entry name" value="FA_desaturase_dom"/>
</dbReference>
<keyword evidence="8" id="KW-0443">Lipid metabolism</keyword>
<protein>
    <recommendedName>
        <fullName evidence="13">Fatty acid desaturase domain-containing protein</fullName>
    </recommendedName>
</protein>
<dbReference type="GO" id="GO:0016020">
    <property type="term" value="C:membrane"/>
    <property type="evidence" value="ECO:0007669"/>
    <property type="project" value="UniProtKB-SubCell"/>
</dbReference>
<keyword evidence="4" id="KW-0276">Fatty acid metabolism</keyword>
<evidence type="ECO:0000256" key="2">
    <source>
        <dbReference type="ARBA" id="ARBA00022516"/>
    </source>
</evidence>
<organism evidence="14">
    <name type="scientific">marine metagenome</name>
    <dbReference type="NCBI Taxonomy" id="408172"/>
    <lineage>
        <taxon>unclassified sequences</taxon>
        <taxon>metagenomes</taxon>
        <taxon>ecological metagenomes</taxon>
    </lineage>
</organism>
<evidence type="ECO:0000259" key="13">
    <source>
        <dbReference type="Pfam" id="PF00487"/>
    </source>
</evidence>
<keyword evidence="7" id="KW-0408">Iron</keyword>
<feature type="coiled-coil region" evidence="11">
    <location>
        <begin position="348"/>
        <end position="382"/>
    </location>
</feature>
<feature type="transmembrane region" description="Helical" evidence="12">
    <location>
        <begin position="12"/>
        <end position="38"/>
    </location>
</feature>
<evidence type="ECO:0000256" key="11">
    <source>
        <dbReference type="SAM" id="Coils"/>
    </source>
</evidence>
<feature type="transmembrane region" description="Helical" evidence="12">
    <location>
        <begin position="187"/>
        <end position="207"/>
    </location>
</feature>